<dbReference type="Proteomes" id="UP000326757">
    <property type="component" value="Unassembled WGS sequence"/>
</dbReference>
<gene>
    <name evidence="1" type="ORF">EYC80_010911</name>
</gene>
<evidence type="ECO:0000313" key="2">
    <source>
        <dbReference type="Proteomes" id="UP000326757"/>
    </source>
</evidence>
<reference evidence="1 2" key="1">
    <citation type="submission" date="2019-06" db="EMBL/GenBank/DDBJ databases">
        <title>Genome Sequence of the Brown Rot Fungal Pathogen Monilinia laxa.</title>
        <authorList>
            <person name="De Miccolis Angelini R.M."/>
            <person name="Landi L."/>
            <person name="Abate D."/>
            <person name="Pollastro S."/>
            <person name="Romanazzi G."/>
            <person name="Faretra F."/>
        </authorList>
    </citation>
    <scope>NUCLEOTIDE SEQUENCE [LARGE SCALE GENOMIC DNA]</scope>
    <source>
        <strain evidence="1 2">Mlax316</strain>
    </source>
</reference>
<comment type="caution">
    <text evidence="1">The sequence shown here is derived from an EMBL/GenBank/DDBJ whole genome shotgun (WGS) entry which is preliminary data.</text>
</comment>
<name>A0A5N6JPI9_MONLA</name>
<evidence type="ECO:0000313" key="1">
    <source>
        <dbReference type="EMBL" id="KAB8290481.1"/>
    </source>
</evidence>
<keyword evidence="2" id="KW-1185">Reference proteome</keyword>
<proteinExistence type="predicted"/>
<sequence length="261" mass="29027">MVQGSQNIHLPNKIRCLCTSFLQFQTEERSNDANAYSEMLSLNKNQKGICSSQRKKCDSNRQAFTNFFLGQQRLLPKLQSLLLSGRIYHSISPSNRLSFLKYIATSTLSPLGSSTNTIIGKNRKSLIEVLVLGIVSFRSIFGTSTKNFPCAPAKRDYPPLRKTNSWISRVVAAYTAPKKLYRELSFKTAGSPSSTKQVINLSCCSFQVVSAVATATQKNTPNYNVTWCNNKFGVFMVGLNRTIDLLRSIVDKGFVPSNIAT</sequence>
<accession>A0A5N6JPI9</accession>
<dbReference type="EMBL" id="VIGI01000017">
    <property type="protein sequence ID" value="KAB8290481.1"/>
    <property type="molecule type" value="Genomic_DNA"/>
</dbReference>
<dbReference type="AlphaFoldDB" id="A0A5N6JPI9"/>
<protein>
    <submittedName>
        <fullName evidence="1">Uncharacterized protein</fullName>
    </submittedName>
</protein>
<organism evidence="1 2">
    <name type="scientific">Monilinia laxa</name>
    <name type="common">Brown rot fungus</name>
    <name type="synonym">Sclerotinia laxa</name>
    <dbReference type="NCBI Taxonomy" id="61186"/>
    <lineage>
        <taxon>Eukaryota</taxon>
        <taxon>Fungi</taxon>
        <taxon>Dikarya</taxon>
        <taxon>Ascomycota</taxon>
        <taxon>Pezizomycotina</taxon>
        <taxon>Leotiomycetes</taxon>
        <taxon>Helotiales</taxon>
        <taxon>Sclerotiniaceae</taxon>
        <taxon>Monilinia</taxon>
    </lineage>
</organism>